<evidence type="ECO:0000256" key="3">
    <source>
        <dbReference type="ARBA" id="ARBA00012787"/>
    </source>
</evidence>
<dbReference type="Proteomes" id="UP000076532">
    <property type="component" value="Unassembled WGS sequence"/>
</dbReference>
<feature type="region of interest" description="Disordered" evidence="6">
    <location>
        <begin position="336"/>
        <end position="355"/>
    </location>
</feature>
<comment type="catalytic activity">
    <reaction evidence="1">
        <text>a uridine in mRNA = a pseudouridine in mRNA</text>
        <dbReference type="Rhea" id="RHEA:56644"/>
        <dbReference type="Rhea" id="RHEA-COMP:14658"/>
        <dbReference type="Rhea" id="RHEA-COMP:14659"/>
        <dbReference type="ChEBI" id="CHEBI:65314"/>
        <dbReference type="ChEBI" id="CHEBI:65315"/>
    </reaction>
</comment>
<dbReference type="STRING" id="436010.A0A166I3L0"/>
<keyword evidence="4" id="KW-0819">tRNA processing</keyword>
<dbReference type="EC" id="5.4.99.25" evidence="3"/>
<keyword evidence="9" id="KW-1185">Reference proteome</keyword>
<evidence type="ECO:0000256" key="4">
    <source>
        <dbReference type="ARBA" id="ARBA00022694"/>
    </source>
</evidence>
<organism evidence="8 9">
    <name type="scientific">Athelia psychrophila</name>
    <dbReference type="NCBI Taxonomy" id="1759441"/>
    <lineage>
        <taxon>Eukaryota</taxon>
        <taxon>Fungi</taxon>
        <taxon>Dikarya</taxon>
        <taxon>Basidiomycota</taxon>
        <taxon>Agaricomycotina</taxon>
        <taxon>Agaricomycetes</taxon>
        <taxon>Agaricomycetidae</taxon>
        <taxon>Atheliales</taxon>
        <taxon>Atheliaceae</taxon>
        <taxon>Athelia</taxon>
    </lineage>
</organism>
<evidence type="ECO:0000313" key="9">
    <source>
        <dbReference type="Proteomes" id="UP000076532"/>
    </source>
</evidence>
<comment type="similarity">
    <text evidence="2">Belongs to the pseudouridine synthase TruB family.</text>
</comment>
<dbReference type="InterPro" id="IPR014780">
    <property type="entry name" value="tRNA_psdUridine_synth_TruB"/>
</dbReference>
<evidence type="ECO:0000256" key="6">
    <source>
        <dbReference type="SAM" id="MobiDB-lite"/>
    </source>
</evidence>
<name>A0A166I3L0_9AGAM</name>
<dbReference type="AlphaFoldDB" id="A0A166I3L0"/>
<sequence length="355" mass="38947">MPKVSLPALPVSALFGVVKPSGPTSMSVVDTIKQLVTRSRLFLSPDDIAAASKNQGKRQRGKRQAVKMGQGGTLDPLADGVLVIGIGGATKHLDQFLGCTKEYRTTALLGCETDTYDSEGKRVRVAPWRHVTRENVEKALEQFRGDIAQTPPIFSALKMDGMALYDYARKGIPLPRPIEKRQVTIHSLELIEWKGSDHKFRWPEKQLSEEEKKAMEKALEGVEENPTIKDELDPNAPSDADAEALPTAFVLSMKVTGGTYVRSIVHDLGHALGSAAHVVTLTRSRQGRFALDAAETADRSCVPWEVFKKASQDEGEADEEGWKGWEREVMNVFETVDGKKPSRSADPVPGPVVHV</sequence>
<dbReference type="NCBIfam" id="TIGR00431">
    <property type="entry name" value="TruB"/>
    <property type="match status" value="1"/>
</dbReference>
<dbReference type="InterPro" id="IPR002501">
    <property type="entry name" value="PsdUridine_synth_N"/>
</dbReference>
<dbReference type="GO" id="GO:0005634">
    <property type="term" value="C:nucleus"/>
    <property type="evidence" value="ECO:0007669"/>
    <property type="project" value="TreeGrafter"/>
</dbReference>
<dbReference type="GO" id="GO:0006400">
    <property type="term" value="P:tRNA modification"/>
    <property type="evidence" value="ECO:0007669"/>
    <property type="project" value="TreeGrafter"/>
</dbReference>
<evidence type="ECO:0000259" key="7">
    <source>
        <dbReference type="Pfam" id="PF01509"/>
    </source>
</evidence>
<dbReference type="OrthoDB" id="9995526at2759"/>
<evidence type="ECO:0000313" key="8">
    <source>
        <dbReference type="EMBL" id="KZP19507.1"/>
    </source>
</evidence>
<dbReference type="InterPro" id="IPR020103">
    <property type="entry name" value="PsdUridine_synth_cat_dom_sf"/>
</dbReference>
<evidence type="ECO:0000256" key="1">
    <source>
        <dbReference type="ARBA" id="ARBA00001166"/>
    </source>
</evidence>
<gene>
    <name evidence="8" type="ORF">FIBSPDRAFT_743842</name>
</gene>
<evidence type="ECO:0000256" key="2">
    <source>
        <dbReference type="ARBA" id="ARBA00008999"/>
    </source>
</evidence>
<proteinExistence type="inferred from homology"/>
<dbReference type="Gene3D" id="3.30.2350.10">
    <property type="entry name" value="Pseudouridine synthase"/>
    <property type="match status" value="1"/>
</dbReference>
<dbReference type="GO" id="GO:0160148">
    <property type="term" value="F:tRNA pseudouridine(55) synthase activity"/>
    <property type="evidence" value="ECO:0007669"/>
    <property type="project" value="UniProtKB-EC"/>
</dbReference>
<keyword evidence="5" id="KW-0413">Isomerase</keyword>
<reference evidence="8 9" key="1">
    <citation type="journal article" date="2016" name="Mol. Biol. Evol.">
        <title>Comparative Genomics of Early-Diverging Mushroom-Forming Fungi Provides Insights into the Origins of Lignocellulose Decay Capabilities.</title>
        <authorList>
            <person name="Nagy L.G."/>
            <person name="Riley R."/>
            <person name="Tritt A."/>
            <person name="Adam C."/>
            <person name="Daum C."/>
            <person name="Floudas D."/>
            <person name="Sun H."/>
            <person name="Yadav J.S."/>
            <person name="Pangilinan J."/>
            <person name="Larsson K.H."/>
            <person name="Matsuura K."/>
            <person name="Barry K."/>
            <person name="Labutti K."/>
            <person name="Kuo R."/>
            <person name="Ohm R.A."/>
            <person name="Bhattacharya S.S."/>
            <person name="Shirouzu T."/>
            <person name="Yoshinaga Y."/>
            <person name="Martin F.M."/>
            <person name="Grigoriev I.V."/>
            <person name="Hibbett D.S."/>
        </authorList>
    </citation>
    <scope>NUCLEOTIDE SEQUENCE [LARGE SCALE GENOMIC DNA]</scope>
    <source>
        <strain evidence="8 9">CBS 109695</strain>
    </source>
</reference>
<feature type="domain" description="Pseudouridine synthase II N-terminal" evidence="7">
    <location>
        <begin position="64"/>
        <end position="201"/>
    </location>
</feature>
<evidence type="ECO:0000256" key="5">
    <source>
        <dbReference type="ARBA" id="ARBA00023235"/>
    </source>
</evidence>
<dbReference type="HAMAP" id="MF_01080">
    <property type="entry name" value="TruB_bact"/>
    <property type="match status" value="1"/>
</dbReference>
<dbReference type="Pfam" id="PF01509">
    <property type="entry name" value="TruB_N"/>
    <property type="match status" value="1"/>
</dbReference>
<dbReference type="GO" id="GO:1990481">
    <property type="term" value="P:mRNA pseudouridine synthesis"/>
    <property type="evidence" value="ECO:0007669"/>
    <property type="project" value="TreeGrafter"/>
</dbReference>
<dbReference type="PANTHER" id="PTHR13767:SF2">
    <property type="entry name" value="PSEUDOURIDYLATE SYNTHASE TRUB1"/>
    <property type="match status" value="1"/>
</dbReference>
<accession>A0A166I3L0</accession>
<dbReference type="GO" id="GO:0003723">
    <property type="term" value="F:RNA binding"/>
    <property type="evidence" value="ECO:0007669"/>
    <property type="project" value="InterPro"/>
</dbReference>
<dbReference type="PANTHER" id="PTHR13767">
    <property type="entry name" value="TRNA-PSEUDOURIDINE SYNTHASE"/>
    <property type="match status" value="1"/>
</dbReference>
<dbReference type="SUPFAM" id="SSF55120">
    <property type="entry name" value="Pseudouridine synthase"/>
    <property type="match status" value="1"/>
</dbReference>
<dbReference type="EMBL" id="KV417563">
    <property type="protein sequence ID" value="KZP19507.1"/>
    <property type="molecule type" value="Genomic_DNA"/>
</dbReference>
<protein>
    <recommendedName>
        <fullName evidence="3">tRNA pseudouridine(55) synthase</fullName>
        <ecNumber evidence="3">5.4.99.25</ecNumber>
    </recommendedName>
</protein>